<dbReference type="PANTHER" id="PTHR30408:SF13">
    <property type="entry name" value="TYPE I RESTRICTION ENZYME HINDI SPECIFICITY SUBUNIT"/>
    <property type="match status" value="1"/>
</dbReference>
<evidence type="ECO:0000256" key="2">
    <source>
        <dbReference type="ARBA" id="ARBA00022747"/>
    </source>
</evidence>
<dbReference type="InterPro" id="IPR000055">
    <property type="entry name" value="Restrct_endonuc_typeI_TRD"/>
</dbReference>
<dbReference type="InterPro" id="IPR052021">
    <property type="entry name" value="Type-I_RS_S_subunit"/>
</dbReference>
<evidence type="ECO:0000313" key="6">
    <source>
        <dbReference type="Proteomes" id="UP001596312"/>
    </source>
</evidence>
<keyword evidence="5" id="KW-0378">Hydrolase</keyword>
<dbReference type="GO" id="GO:0009307">
    <property type="term" value="P:DNA restriction-modification system"/>
    <property type="evidence" value="ECO:0007669"/>
    <property type="project" value="UniProtKB-KW"/>
</dbReference>
<dbReference type="Proteomes" id="UP001596312">
    <property type="component" value="Unassembled WGS sequence"/>
</dbReference>
<organism evidence="5 6">
    <name type="scientific">Halalkalicoccus tibetensis</name>
    <dbReference type="NCBI Taxonomy" id="175632"/>
    <lineage>
        <taxon>Archaea</taxon>
        <taxon>Methanobacteriati</taxon>
        <taxon>Methanobacteriota</taxon>
        <taxon>Stenosarchaea group</taxon>
        <taxon>Halobacteria</taxon>
        <taxon>Halobacteriales</taxon>
        <taxon>Halococcaceae</taxon>
        <taxon>Halalkalicoccus</taxon>
    </lineage>
</organism>
<reference evidence="5 6" key="1">
    <citation type="journal article" date="2019" name="Int. J. Syst. Evol. Microbiol.">
        <title>The Global Catalogue of Microorganisms (GCM) 10K type strain sequencing project: providing services to taxonomists for standard genome sequencing and annotation.</title>
        <authorList>
            <consortium name="The Broad Institute Genomics Platform"/>
            <consortium name="The Broad Institute Genome Sequencing Center for Infectious Disease"/>
            <person name="Wu L."/>
            <person name="Ma J."/>
        </authorList>
    </citation>
    <scope>NUCLEOTIDE SEQUENCE [LARGE SCALE GENOMIC DNA]</scope>
    <source>
        <strain evidence="5 6">CGMCC 1.3240</strain>
    </source>
</reference>
<dbReference type="PANTHER" id="PTHR30408">
    <property type="entry name" value="TYPE-1 RESTRICTION ENZYME ECOKI SPECIFICITY PROTEIN"/>
    <property type="match status" value="1"/>
</dbReference>
<evidence type="ECO:0000259" key="4">
    <source>
        <dbReference type="Pfam" id="PF01420"/>
    </source>
</evidence>
<keyword evidence="6" id="KW-1185">Reference proteome</keyword>
<evidence type="ECO:0000313" key="5">
    <source>
        <dbReference type="EMBL" id="MFC6906923.1"/>
    </source>
</evidence>
<feature type="domain" description="Type I restriction modification DNA specificity" evidence="4">
    <location>
        <begin position="222"/>
        <end position="382"/>
    </location>
</feature>
<dbReference type="GO" id="GO:0004519">
    <property type="term" value="F:endonuclease activity"/>
    <property type="evidence" value="ECO:0007669"/>
    <property type="project" value="UniProtKB-KW"/>
</dbReference>
<evidence type="ECO:0000256" key="3">
    <source>
        <dbReference type="ARBA" id="ARBA00023125"/>
    </source>
</evidence>
<dbReference type="GO" id="GO:0003677">
    <property type="term" value="F:DNA binding"/>
    <property type="evidence" value="ECO:0007669"/>
    <property type="project" value="UniProtKB-KW"/>
</dbReference>
<dbReference type="InterPro" id="IPR044946">
    <property type="entry name" value="Restrct_endonuc_typeI_TRD_sf"/>
</dbReference>
<dbReference type="EC" id="3.1.21.-" evidence="5"/>
<keyword evidence="5" id="KW-0540">Nuclease</keyword>
<dbReference type="EMBL" id="JBHSXQ010000006">
    <property type="protein sequence ID" value="MFC6906923.1"/>
    <property type="molecule type" value="Genomic_DNA"/>
</dbReference>
<feature type="domain" description="Type I restriction modification DNA specificity" evidence="4">
    <location>
        <begin position="40"/>
        <end position="190"/>
    </location>
</feature>
<dbReference type="CDD" id="cd17246">
    <property type="entry name" value="RMtype1_S_SonII-TRD2-CR2_like"/>
    <property type="match status" value="1"/>
</dbReference>
<accession>A0ABD5V5Q8</accession>
<dbReference type="SUPFAM" id="SSF116734">
    <property type="entry name" value="DNA methylase specificity domain"/>
    <property type="match status" value="2"/>
</dbReference>
<keyword evidence="3" id="KW-0238">DNA-binding</keyword>
<dbReference type="GO" id="GO:0016787">
    <property type="term" value="F:hydrolase activity"/>
    <property type="evidence" value="ECO:0007669"/>
    <property type="project" value="UniProtKB-KW"/>
</dbReference>
<comment type="similarity">
    <text evidence="1">Belongs to the type-I restriction system S methylase family.</text>
</comment>
<evidence type="ECO:0000256" key="1">
    <source>
        <dbReference type="ARBA" id="ARBA00010923"/>
    </source>
</evidence>
<name>A0ABD5V5Q8_9EURY</name>
<sequence>MNSESQALDEADEDSTLHLELRKVATHIVDSEHKSAPESEEGYPLIKTSDLEDGRIDFQNIARVEEDIYQDWTNRLTPKPGDIILTREAPVGRVGLVPNGKKVCLGQRTVLIRADSKEVDEQYLRYLLLSDNIQNRLHSLSTGSTVDHLNLEDLRSFKLPELPSLETQKKIGDSLKDFDEKIQINRKINKISQNIIQTRFNHNFDKFNPNTGQDDIDESQLPKEWESGKLGDFMNKIIERVDPTEKPELMPYLSLKHMSKGSISLDEWGYAKESKSTKYEFKEGQILFGRLRPYFCKVGVAPTDGVCSTDIQVIEPGEGEFWREFLLCQLTNSQFIDYCDRVSTGTRMPRVGWDDMCDYTIPVPPINKVQEFSEEIRPYIDLIINNIYESNRLQKSRNLLLEEFMSRNTNISNFKMEDRN</sequence>
<protein>
    <submittedName>
        <fullName evidence="5">Restriction endonuclease subunit S</fullName>
        <ecNumber evidence="5">3.1.21.-</ecNumber>
    </submittedName>
</protein>
<dbReference type="RefSeq" id="WP_340605503.1">
    <property type="nucleotide sequence ID" value="NZ_JBBMXV010000006.1"/>
</dbReference>
<keyword evidence="5" id="KW-0255">Endonuclease</keyword>
<dbReference type="Gene3D" id="3.90.220.20">
    <property type="entry name" value="DNA methylase specificity domains"/>
    <property type="match status" value="2"/>
</dbReference>
<gene>
    <name evidence="5" type="ORF">ACFQGH_17155</name>
</gene>
<keyword evidence="2" id="KW-0680">Restriction system</keyword>
<dbReference type="AlphaFoldDB" id="A0ABD5V5Q8"/>
<proteinExistence type="inferred from homology"/>
<comment type="caution">
    <text evidence="5">The sequence shown here is derived from an EMBL/GenBank/DDBJ whole genome shotgun (WGS) entry which is preliminary data.</text>
</comment>
<dbReference type="Pfam" id="PF01420">
    <property type="entry name" value="Methylase_S"/>
    <property type="match status" value="2"/>
</dbReference>